<dbReference type="VEuPathDB" id="CryptoDB:GNI_076700"/>
<organism evidence="2 3">
    <name type="scientific">Gregarina niphandrodes</name>
    <name type="common">Septate eugregarine</name>
    <dbReference type="NCBI Taxonomy" id="110365"/>
    <lineage>
        <taxon>Eukaryota</taxon>
        <taxon>Sar</taxon>
        <taxon>Alveolata</taxon>
        <taxon>Apicomplexa</taxon>
        <taxon>Conoidasida</taxon>
        <taxon>Gregarinasina</taxon>
        <taxon>Eugregarinorida</taxon>
        <taxon>Gregarinidae</taxon>
        <taxon>Gregarina</taxon>
    </lineage>
</organism>
<comment type="caution">
    <text evidence="2">The sequence shown here is derived from an EMBL/GenBank/DDBJ whole genome shotgun (WGS) entry which is preliminary data.</text>
</comment>
<evidence type="ECO:0000313" key="3">
    <source>
        <dbReference type="Proteomes" id="UP000019763"/>
    </source>
</evidence>
<dbReference type="AlphaFoldDB" id="A0A023B6T2"/>
<evidence type="ECO:0000313" key="2">
    <source>
        <dbReference type="EMBL" id="EZG66733.1"/>
    </source>
</evidence>
<dbReference type="EMBL" id="AFNH02000575">
    <property type="protein sequence ID" value="EZG66733.1"/>
    <property type="molecule type" value="Genomic_DNA"/>
</dbReference>
<name>A0A023B6T2_GRENI</name>
<protein>
    <submittedName>
        <fullName evidence="2">Uncharacterized protein</fullName>
    </submittedName>
</protein>
<evidence type="ECO:0000256" key="1">
    <source>
        <dbReference type="SAM" id="MobiDB-lite"/>
    </source>
</evidence>
<reference evidence="2" key="1">
    <citation type="submission" date="2013-12" db="EMBL/GenBank/DDBJ databases">
        <authorList>
            <person name="Omoto C.K."/>
            <person name="Sibley D."/>
            <person name="Venepally P."/>
            <person name="Hadjithomas M."/>
            <person name="Karamycheva S."/>
            <person name="Brunk B."/>
            <person name="Roos D."/>
            <person name="Caler E."/>
            <person name="Lorenzi H."/>
        </authorList>
    </citation>
    <scope>NUCLEOTIDE SEQUENCE</scope>
</reference>
<gene>
    <name evidence="2" type="ORF">GNI_076700</name>
</gene>
<dbReference type="GeneID" id="22912791"/>
<sequence>MGEEEDKLMDIAVCLEPTNVVGAAQRGFELLKISDNTVALYKTVKWRTSDDLLSSGLLKDAGSGVLNDSGSSFLKDSGQSLVRGPGSEKNAPENAAGEGEAGEEKASATETQAAAIPVIPASVVVPEESVENDGVMNGPELTADEELQNDLELERVEKAVFEMVDESDRSLFIDLMRTETELFLLFADWTEKQRRKLVDLQLRNGD</sequence>
<dbReference type="Proteomes" id="UP000019763">
    <property type="component" value="Unassembled WGS sequence"/>
</dbReference>
<feature type="compositionally biased region" description="Low complexity" evidence="1">
    <location>
        <begin position="88"/>
        <end position="98"/>
    </location>
</feature>
<keyword evidence="3" id="KW-1185">Reference proteome</keyword>
<feature type="region of interest" description="Disordered" evidence="1">
    <location>
        <begin position="76"/>
        <end position="111"/>
    </location>
</feature>
<proteinExistence type="predicted"/>
<accession>A0A023B6T2</accession>
<dbReference type="RefSeq" id="XP_011130505.1">
    <property type="nucleotide sequence ID" value="XM_011132203.1"/>
</dbReference>
<feature type="non-terminal residue" evidence="2">
    <location>
        <position position="206"/>
    </location>
</feature>